<accession>A0AAV2SNZ5</accession>
<proteinExistence type="predicted"/>
<dbReference type="PANTHER" id="PTHR19303">
    <property type="entry name" value="TRANSPOSON"/>
    <property type="match status" value="1"/>
</dbReference>
<evidence type="ECO:0000313" key="2">
    <source>
        <dbReference type="EMBL" id="CAL4214375.1"/>
    </source>
</evidence>
<dbReference type="InterPro" id="IPR004875">
    <property type="entry name" value="DDE_SF_endonuclease_dom"/>
</dbReference>
<dbReference type="PANTHER" id="PTHR19303:SF74">
    <property type="entry name" value="POGO TRANSPOSABLE ELEMENT WITH KRAB DOMAIN"/>
    <property type="match status" value="1"/>
</dbReference>
<keyword evidence="3" id="KW-1185">Reference proteome</keyword>
<protein>
    <recommendedName>
        <fullName evidence="1">DDE-1 domain-containing protein</fullName>
    </recommendedName>
</protein>
<feature type="non-terminal residue" evidence="2">
    <location>
        <position position="1"/>
    </location>
</feature>
<dbReference type="InterPro" id="IPR050863">
    <property type="entry name" value="CenT-Element_Derived"/>
</dbReference>
<dbReference type="Proteomes" id="UP001497623">
    <property type="component" value="Unassembled WGS sequence"/>
</dbReference>
<dbReference type="GO" id="GO:0003677">
    <property type="term" value="F:DNA binding"/>
    <property type="evidence" value="ECO:0007669"/>
    <property type="project" value="TreeGrafter"/>
</dbReference>
<feature type="domain" description="DDE-1" evidence="1">
    <location>
        <begin position="218"/>
        <end position="346"/>
    </location>
</feature>
<dbReference type="AlphaFoldDB" id="A0AAV2SNZ5"/>
<dbReference type="Pfam" id="PF03184">
    <property type="entry name" value="DDE_1"/>
    <property type="match status" value="1"/>
</dbReference>
<name>A0AAV2SNZ5_MEGNR</name>
<dbReference type="GO" id="GO:0005634">
    <property type="term" value="C:nucleus"/>
    <property type="evidence" value="ECO:0007669"/>
    <property type="project" value="TreeGrafter"/>
</dbReference>
<evidence type="ECO:0000259" key="1">
    <source>
        <dbReference type="Pfam" id="PF03184"/>
    </source>
</evidence>
<dbReference type="InterPro" id="IPR036397">
    <property type="entry name" value="RNaseH_sf"/>
</dbReference>
<reference evidence="2 3" key="1">
    <citation type="submission" date="2024-05" db="EMBL/GenBank/DDBJ databases">
        <authorList>
            <person name="Wallberg A."/>
        </authorList>
    </citation>
    <scope>NUCLEOTIDE SEQUENCE [LARGE SCALE GENOMIC DNA]</scope>
</reference>
<dbReference type="EMBL" id="CAXKWB010089828">
    <property type="protein sequence ID" value="CAL4214375.1"/>
    <property type="molecule type" value="Genomic_DNA"/>
</dbReference>
<comment type="caution">
    <text evidence="2">The sequence shown here is derived from an EMBL/GenBank/DDBJ whole genome shotgun (WGS) entry which is preliminary data.</text>
</comment>
<evidence type="ECO:0000313" key="3">
    <source>
        <dbReference type="Proteomes" id="UP001497623"/>
    </source>
</evidence>
<sequence>KMARKYKRKYKKSDDNCVIGALQKLREGHSYRDVSKETGIPRSTLFLYRKREMEKKKKFVKQRGKPRTLTDAEEEMICDSVTYAVNLGWPCHRDDVRQIIGLYCKNNNIKTPFTDGYPGNDFMTSFMKRNNVKISTRKGQIMKISRAKAESPEIISSFIDLIETSYSLAKIDVNDLNDAKRIYNLDETVFRTEASLKDIIVSRGGAAEVITPSEGNTNFSVLFCGNASGEIEPPYVIYKGTETSVEAEWMLNGPPGTQYNTTISGWMDSERFTDWLPLFDESLKKKNIKKPIVLLMDGHGSHVNLQVVEEAKKRDIILVKLPPNASHLLQALDVGLFGPLKKNWKNIIGSFYCQTKNINITKSVFPTLLAELFHDLVNNQSMNLRSGFRATGVWPLNKKIIMDKIEERGFYKFGNIHPSNVAQFVNQVTVGPFNVNEGIPFADDSATAGSSSTAEDIWTFIGI</sequence>
<organism evidence="2 3">
    <name type="scientific">Meganyctiphanes norvegica</name>
    <name type="common">Northern krill</name>
    <name type="synonym">Thysanopoda norvegica</name>
    <dbReference type="NCBI Taxonomy" id="48144"/>
    <lineage>
        <taxon>Eukaryota</taxon>
        <taxon>Metazoa</taxon>
        <taxon>Ecdysozoa</taxon>
        <taxon>Arthropoda</taxon>
        <taxon>Crustacea</taxon>
        <taxon>Multicrustacea</taxon>
        <taxon>Malacostraca</taxon>
        <taxon>Eumalacostraca</taxon>
        <taxon>Eucarida</taxon>
        <taxon>Euphausiacea</taxon>
        <taxon>Euphausiidae</taxon>
        <taxon>Meganyctiphanes</taxon>
    </lineage>
</organism>
<gene>
    <name evidence="2" type="ORF">MNOR_LOCUS38606</name>
</gene>
<dbReference type="Gene3D" id="3.30.420.10">
    <property type="entry name" value="Ribonuclease H-like superfamily/Ribonuclease H"/>
    <property type="match status" value="1"/>
</dbReference>